<proteinExistence type="inferred from homology"/>
<evidence type="ECO:0000256" key="2">
    <source>
        <dbReference type="ARBA" id="ARBA00022741"/>
    </source>
</evidence>
<evidence type="ECO:0000256" key="3">
    <source>
        <dbReference type="ARBA" id="ARBA00022840"/>
    </source>
</evidence>
<dbReference type="AlphaFoldDB" id="A0A0X8JSG5"/>
<dbReference type="PANTHER" id="PTHR30121:SF12">
    <property type="entry name" value="TYPE IV SECRETION SYSTEM PROTEIN CAGE"/>
    <property type="match status" value="1"/>
</dbReference>
<dbReference type="InterPro" id="IPR027417">
    <property type="entry name" value="P-loop_NTPase"/>
</dbReference>
<evidence type="ECO:0000313" key="6">
    <source>
        <dbReference type="Proteomes" id="UP000063964"/>
    </source>
</evidence>
<dbReference type="Proteomes" id="UP000063964">
    <property type="component" value="Chromosome"/>
</dbReference>
<keyword evidence="2" id="KW-0547">Nucleotide-binding</keyword>
<comment type="similarity">
    <text evidence="1">Belongs to the TrbE/VirB4 family.</text>
</comment>
<dbReference type="InterPro" id="IPR051162">
    <property type="entry name" value="T4SS_component"/>
</dbReference>
<dbReference type="Gene3D" id="3.40.50.300">
    <property type="entry name" value="P-loop containing nucleotide triphosphate hydrolases"/>
    <property type="match status" value="1"/>
</dbReference>
<dbReference type="OrthoDB" id="9816422at2"/>
<dbReference type="PANTHER" id="PTHR30121">
    <property type="entry name" value="UNCHARACTERIZED PROTEIN YJGR-RELATED"/>
    <property type="match status" value="1"/>
</dbReference>
<feature type="domain" description="AAA+ ATPase" evidence="4">
    <location>
        <begin position="486"/>
        <end position="744"/>
    </location>
</feature>
<evidence type="ECO:0000259" key="4">
    <source>
        <dbReference type="SMART" id="SM00382"/>
    </source>
</evidence>
<accession>A0A0X8JSG5</accession>
<evidence type="ECO:0000256" key="1">
    <source>
        <dbReference type="ARBA" id="ARBA00006512"/>
    </source>
</evidence>
<sequence>MLILPAGVAVLVLVLILIASDGLGLRKIKAKSLRQYKSKGPGVADLLNYAAVIEDGIIVCKSGAFMASWLYSGDDLANATEEECDQIAGILNTALTALGSGWMIHVDAIRRAAPSYIGKGLSHFPDRVSAAIDEERRRYFEGLDTMYEGFYVLTVTWYPPLLVQQKFVDLMFDDESGQITPEGYHSKLLEQFRRDISTLESRLSSVFHLQRLRGQEHISEDGQLLIYDDFLAYLQFCVTGISQPMQLPPFPVHLDAVLGGQELFGGVVPRIGRKLIQTVSIDGFPLESCPGILTALTNLDVAYRWSNRFIFLDQHEAIGAINKYHRKWRQKQRGIIDVVLRTNKPPDQDAMEMTVDAEAAMTEVKGGLISAGYYTSTVVLMDEDREVLDDAAQKVQKLLFNLGFAARIETINTMEAWMGSLPGHGEENVRRPLINTLNLAHLLPTSSIWTGDDYCPCPMYPPDSPALLYGVAAGRTPFRLNLHVRDLGHTIILGPTGSGKSTALATLAAQFRRYKGMTIFAFDKGMSLYPLTSACGGRHFIVETGSGLNFCPLQFLATPEDIAWAQDWIESVLGVNGVSVDPAQRNEIQSALKSMAMTGGQTLTDFVAAVQDERIRQALKPYTIEGAMGELLDAAQDGLTVSTEEAAFFTFEVSTLLGMGEKWVLPVLLYLFRRIERSLKGQPAIIILDEAWILLGHPVFKDKVREWFKVLRKNNCALIMATQSISDALNSGIFDVIMESTASKIYLPNAQARTEETAATYRKMGLNKQQIEIIAGAIPKSDYYFVSERGARLFSFALGPLTLAITGASDADTVQHIQALARKHGPAWVDRYLADKGLSLEEFA</sequence>
<keyword evidence="6" id="KW-1185">Reference proteome</keyword>
<dbReference type="InterPro" id="IPR018145">
    <property type="entry name" value="CagE_TrbE_VirB_cntrl_dom"/>
</dbReference>
<dbReference type="Pfam" id="PF03135">
    <property type="entry name" value="CagE_TrbE_VirB"/>
    <property type="match status" value="1"/>
</dbReference>
<dbReference type="KEGG" id="doa:AXF15_09995"/>
<protein>
    <submittedName>
        <fullName evidence="5">Conjugal transfer protein TrbE</fullName>
    </submittedName>
</protein>
<reference evidence="6" key="1">
    <citation type="submission" date="2016-02" db="EMBL/GenBank/DDBJ databases">
        <authorList>
            <person name="Holder M.E."/>
            <person name="Ajami N.J."/>
            <person name="Petrosino J.F."/>
        </authorList>
    </citation>
    <scope>NUCLEOTIDE SEQUENCE [LARGE SCALE GENOMIC DNA]</scope>
    <source>
        <strain evidence="6">DSM 12838</strain>
    </source>
</reference>
<dbReference type="EMBL" id="CP014230">
    <property type="protein sequence ID" value="AMD94090.1"/>
    <property type="molecule type" value="Genomic_DNA"/>
</dbReference>
<organism evidence="5 6">
    <name type="scientific">Desulfomicrobium orale DSM 12838</name>
    <dbReference type="NCBI Taxonomy" id="888061"/>
    <lineage>
        <taxon>Bacteria</taxon>
        <taxon>Pseudomonadati</taxon>
        <taxon>Thermodesulfobacteriota</taxon>
        <taxon>Desulfovibrionia</taxon>
        <taxon>Desulfovibrionales</taxon>
        <taxon>Desulfomicrobiaceae</taxon>
        <taxon>Desulfomicrobium</taxon>
    </lineage>
</organism>
<dbReference type="Pfam" id="PF19044">
    <property type="entry name" value="P-loop_TraG"/>
    <property type="match status" value="1"/>
</dbReference>
<dbReference type="STRING" id="888061.AXF15_09995"/>
<dbReference type="InterPro" id="IPR003593">
    <property type="entry name" value="AAA+_ATPase"/>
</dbReference>
<dbReference type="GO" id="GO:0005524">
    <property type="term" value="F:ATP binding"/>
    <property type="evidence" value="ECO:0007669"/>
    <property type="project" value="UniProtKB-KW"/>
</dbReference>
<gene>
    <name evidence="5" type="ORF">AXF15_09995</name>
</gene>
<dbReference type="InterPro" id="IPR043964">
    <property type="entry name" value="P-loop_TraG"/>
</dbReference>
<dbReference type="SMART" id="SM00382">
    <property type="entry name" value="AAA"/>
    <property type="match status" value="1"/>
</dbReference>
<dbReference type="SUPFAM" id="SSF52540">
    <property type="entry name" value="P-loop containing nucleoside triphosphate hydrolases"/>
    <property type="match status" value="1"/>
</dbReference>
<keyword evidence="3" id="KW-0067">ATP-binding</keyword>
<name>A0A0X8JSG5_9BACT</name>
<dbReference type="NCBIfam" id="NF010404">
    <property type="entry name" value="PRK13830.1"/>
    <property type="match status" value="1"/>
</dbReference>
<evidence type="ECO:0000313" key="5">
    <source>
        <dbReference type="EMBL" id="AMD94090.1"/>
    </source>
</evidence>